<dbReference type="Pfam" id="PF07853">
    <property type="entry name" value="DUF1648"/>
    <property type="match status" value="1"/>
</dbReference>
<comment type="caution">
    <text evidence="3">The sequence shown here is derived from an EMBL/GenBank/DDBJ whole genome shotgun (WGS) entry which is preliminary data.</text>
</comment>
<feature type="transmembrane region" description="Helical" evidence="1">
    <location>
        <begin position="152"/>
        <end position="172"/>
    </location>
</feature>
<organism evidence="3 4">
    <name type="scientific">Streptomyces montanisoli</name>
    <dbReference type="NCBI Taxonomy" id="2798581"/>
    <lineage>
        <taxon>Bacteria</taxon>
        <taxon>Bacillati</taxon>
        <taxon>Actinomycetota</taxon>
        <taxon>Actinomycetes</taxon>
        <taxon>Kitasatosporales</taxon>
        <taxon>Streptomycetaceae</taxon>
        <taxon>Streptomyces</taxon>
    </lineage>
</organism>
<dbReference type="RefSeq" id="WP_209345009.1">
    <property type="nucleotide sequence ID" value="NZ_JAGIQL010000205.1"/>
</dbReference>
<feature type="transmembrane region" description="Helical" evidence="1">
    <location>
        <begin position="7"/>
        <end position="27"/>
    </location>
</feature>
<dbReference type="EMBL" id="JAGIQL010000205">
    <property type="protein sequence ID" value="MBP0461578.1"/>
    <property type="molecule type" value="Genomic_DNA"/>
</dbReference>
<sequence>MVFAPGLRLWLLPSGALLIALAVWGAVRYPHLPDRIPRHIGAGGVDAWAGRSIAGAFALVFVYAGVTALLFGCAEWVLRAAPRTRAPAARAGAWSSASSSYPSSTHRPRSRESARRVARSLLVLDACVGVSFFAGCAVLWRSAPDPHVPVWIAPAVIVPIVAGTACTVVAALRERAAERRPADVNRGPRGPRP</sequence>
<dbReference type="Proteomes" id="UP000670475">
    <property type="component" value="Unassembled WGS sequence"/>
</dbReference>
<evidence type="ECO:0000313" key="3">
    <source>
        <dbReference type="EMBL" id="MBP0461578.1"/>
    </source>
</evidence>
<name>A0A940MIR1_9ACTN</name>
<evidence type="ECO:0000256" key="1">
    <source>
        <dbReference type="SAM" id="Phobius"/>
    </source>
</evidence>
<evidence type="ECO:0000259" key="2">
    <source>
        <dbReference type="Pfam" id="PF07853"/>
    </source>
</evidence>
<dbReference type="InterPro" id="IPR012867">
    <property type="entry name" value="DUF1648"/>
</dbReference>
<evidence type="ECO:0000313" key="4">
    <source>
        <dbReference type="Proteomes" id="UP000670475"/>
    </source>
</evidence>
<keyword evidence="1" id="KW-0812">Transmembrane</keyword>
<proteinExistence type="predicted"/>
<keyword evidence="1" id="KW-0472">Membrane</keyword>
<feature type="domain" description="DUF1648" evidence="2">
    <location>
        <begin position="17"/>
        <end position="61"/>
    </location>
</feature>
<feature type="transmembrane region" description="Helical" evidence="1">
    <location>
        <begin position="53"/>
        <end position="78"/>
    </location>
</feature>
<accession>A0A940MIR1</accession>
<reference evidence="3" key="1">
    <citation type="submission" date="2021-03" db="EMBL/GenBank/DDBJ databases">
        <title>Whole genome sequence of Streptomyces bomunensis MMS17-BM035.</title>
        <authorList>
            <person name="Lee J.H."/>
        </authorList>
    </citation>
    <scope>NUCLEOTIDE SEQUENCE</scope>
    <source>
        <strain evidence="3">MMS17-BM035</strain>
    </source>
</reference>
<dbReference type="AlphaFoldDB" id="A0A940MIR1"/>
<gene>
    <name evidence="3" type="ORF">JFN87_29585</name>
</gene>
<protein>
    <submittedName>
        <fullName evidence="3">DUF1648 domain-containing protein</fullName>
    </submittedName>
</protein>
<keyword evidence="4" id="KW-1185">Reference proteome</keyword>
<feature type="transmembrane region" description="Helical" evidence="1">
    <location>
        <begin position="117"/>
        <end position="140"/>
    </location>
</feature>
<keyword evidence="1" id="KW-1133">Transmembrane helix</keyword>